<dbReference type="RefSeq" id="XP_067712640.1">
    <property type="nucleotide sequence ID" value="XM_067856539.1"/>
</dbReference>
<feature type="compositionally biased region" description="Low complexity" evidence="1">
    <location>
        <begin position="11"/>
        <end position="23"/>
    </location>
</feature>
<proteinExistence type="predicted"/>
<feature type="compositionally biased region" description="Polar residues" evidence="1">
    <location>
        <begin position="176"/>
        <end position="191"/>
    </location>
</feature>
<comment type="caution">
    <text evidence="2">The sequence shown here is derived from an EMBL/GenBank/DDBJ whole genome shotgun (WGS) entry which is preliminary data.</text>
</comment>
<evidence type="ECO:0000313" key="2">
    <source>
        <dbReference type="EMBL" id="GIX60569.1"/>
    </source>
</evidence>
<dbReference type="Proteomes" id="UP001497744">
    <property type="component" value="Unassembled WGS sequence"/>
</dbReference>
<dbReference type="EMBL" id="BPLF01000001">
    <property type="protein sequence ID" value="GIX60569.1"/>
    <property type="molecule type" value="Genomic_DNA"/>
</dbReference>
<keyword evidence="3" id="KW-1185">Reference proteome</keyword>
<gene>
    <name evidence="2" type="ORF">BcabD6B2_00040</name>
</gene>
<feature type="region of interest" description="Disordered" evidence="1">
    <location>
        <begin position="168"/>
        <end position="223"/>
    </location>
</feature>
<feature type="region of interest" description="Disordered" evidence="1">
    <location>
        <begin position="1"/>
        <end position="23"/>
    </location>
</feature>
<reference evidence="2 3" key="1">
    <citation type="submission" date="2021-06" db="EMBL/GenBank/DDBJ databases">
        <title>Genome sequence of Babesia caballi.</title>
        <authorList>
            <person name="Yamagishi J."/>
            <person name="Kidaka T."/>
            <person name="Ochi A."/>
        </authorList>
    </citation>
    <scope>NUCLEOTIDE SEQUENCE [LARGE SCALE GENOMIC DNA]</scope>
    <source>
        <strain evidence="2">USDA-D6B2</strain>
    </source>
</reference>
<evidence type="ECO:0000313" key="3">
    <source>
        <dbReference type="Proteomes" id="UP001497744"/>
    </source>
</evidence>
<dbReference type="GeneID" id="94192052"/>
<evidence type="ECO:0000256" key="1">
    <source>
        <dbReference type="SAM" id="MobiDB-lite"/>
    </source>
</evidence>
<name>A0AAV4LNX2_BABCB</name>
<protein>
    <submittedName>
        <fullName evidence="2">Uncharacterized protein</fullName>
    </submittedName>
</protein>
<accession>A0AAV4LNX2</accession>
<sequence>MGEGLVKPIMADADGSGGSRVSSVRDTSAVSATTRIMRLAAVANVMLVRYVELGLKGVSVVRKGNEKARTGSIPQSDAVTERTVEKCFGVLGRTTGLDEGREACVPISKSARSKALGDRCDMAVQRFAIWRIRHFGVEAPQWTAQHPHFGDVEVTLCGQVEGEWTSTEGLLDKAPTKSSRQPYPYNLQSTPAKRVSKAVDGSPGVKATPGRVNRPELLGDAPT</sequence>
<organism evidence="2 3">
    <name type="scientific">Babesia caballi</name>
    <dbReference type="NCBI Taxonomy" id="5871"/>
    <lineage>
        <taxon>Eukaryota</taxon>
        <taxon>Sar</taxon>
        <taxon>Alveolata</taxon>
        <taxon>Apicomplexa</taxon>
        <taxon>Aconoidasida</taxon>
        <taxon>Piroplasmida</taxon>
        <taxon>Babesiidae</taxon>
        <taxon>Babesia</taxon>
    </lineage>
</organism>
<dbReference type="AlphaFoldDB" id="A0AAV4LNX2"/>